<keyword evidence="1" id="KW-0436">Ligase</keyword>
<keyword evidence="4" id="KW-0067">ATP-binding</keyword>
<name>A0A0J5FQF5_9GAMM</name>
<dbReference type="InterPro" id="IPR016185">
    <property type="entry name" value="PreATP-grasp_dom_sf"/>
</dbReference>
<proteinExistence type="predicted"/>
<protein>
    <recommendedName>
        <fullName evidence="6">Glutathionylspermidine synthase pre-ATP-grasp-like domain-containing protein</fullName>
    </recommendedName>
</protein>
<dbReference type="PATRIC" id="fig|880157.4.peg.2992"/>
<dbReference type="Gene3D" id="3.30.1490.330">
    <property type="match status" value="1"/>
</dbReference>
<dbReference type="GO" id="GO:0016874">
    <property type="term" value="F:ligase activity"/>
    <property type="evidence" value="ECO:0007669"/>
    <property type="project" value="UniProtKB-KW"/>
</dbReference>
<keyword evidence="5" id="KW-0460">Magnesium</keyword>
<dbReference type="STRING" id="880157.AB204_14010"/>
<organism evidence="7 8">
    <name type="scientific">Xenorhabdus khoisanae</name>
    <dbReference type="NCBI Taxonomy" id="880157"/>
    <lineage>
        <taxon>Bacteria</taxon>
        <taxon>Pseudomonadati</taxon>
        <taxon>Pseudomonadota</taxon>
        <taxon>Gammaproteobacteria</taxon>
        <taxon>Enterobacterales</taxon>
        <taxon>Morganellaceae</taxon>
        <taxon>Xenorhabdus</taxon>
    </lineage>
</organism>
<evidence type="ECO:0000256" key="4">
    <source>
        <dbReference type="ARBA" id="ARBA00022840"/>
    </source>
</evidence>
<feature type="domain" description="Glutathionylspermidine synthase pre-ATP-grasp-like" evidence="6">
    <location>
        <begin position="12"/>
        <end position="384"/>
    </location>
</feature>
<dbReference type="Proteomes" id="UP000036277">
    <property type="component" value="Unassembled WGS sequence"/>
</dbReference>
<evidence type="ECO:0000256" key="3">
    <source>
        <dbReference type="ARBA" id="ARBA00022741"/>
    </source>
</evidence>
<evidence type="ECO:0000256" key="2">
    <source>
        <dbReference type="ARBA" id="ARBA00022723"/>
    </source>
</evidence>
<evidence type="ECO:0000256" key="1">
    <source>
        <dbReference type="ARBA" id="ARBA00022598"/>
    </source>
</evidence>
<gene>
    <name evidence="7" type="ORF">AB204_14010</name>
</gene>
<keyword evidence="3" id="KW-0547">Nucleotide-binding</keyword>
<dbReference type="InterPro" id="IPR005494">
    <property type="entry name" value="GSPS_pre-ATP-grasp-like_dom"/>
</dbReference>
<sequence length="386" mass="44720">MKRIGITERPDWREKAEEYGFNFHTMYGQPYWSEDAYYQFTLNQIEEIEDATAELHQMCLQVVEKVVNSEELLAKFQIPKHCWEFIRSSWVTSQPSLYSRLDLAYDGKNPPKLLENNADTPTSLYESAFFQWIWLEDQINAGNLPSDADQFNSLQEKLIDRFVQLREKHGFGLLHMACCQDTEEDRGTIQYLQDCAAEAGIPTEFLFIEDIGLGEKGQFTDLQDQVIGNLFKLYPWEFMLREMFSTKLADAGVRWLEPAWKSIISNKALLPMLWKMFPNHPNLLPAYFADERPSDMDSYVIKPLFSREGANIRIIENGREIASADGPYGEEGMIVQQFHSLPKFGDSYVLVGSWLVNDQSAGICIREDQELITQDLSRFYPHIILD</sequence>
<evidence type="ECO:0000259" key="6">
    <source>
        <dbReference type="Pfam" id="PF03738"/>
    </source>
</evidence>
<reference evidence="7 8" key="1">
    <citation type="submission" date="2015-06" db="EMBL/GenBank/DDBJ databases">
        <title>Draft Whole-Genome Sequence of the Entomopathogenic Bacterium Xenorhabdus khoisanae.</title>
        <authorList>
            <person name="Naidoo S."/>
            <person name="Featherston J."/>
            <person name="Gray V.M."/>
        </authorList>
    </citation>
    <scope>NUCLEOTIDE SEQUENCE [LARGE SCALE GENOMIC DNA]</scope>
    <source>
        <strain evidence="7 8">MCB</strain>
    </source>
</reference>
<evidence type="ECO:0000313" key="7">
    <source>
        <dbReference type="EMBL" id="KMJ44516.1"/>
    </source>
</evidence>
<evidence type="ECO:0000256" key="5">
    <source>
        <dbReference type="ARBA" id="ARBA00022842"/>
    </source>
</evidence>
<evidence type="ECO:0000313" key="8">
    <source>
        <dbReference type="Proteomes" id="UP000036277"/>
    </source>
</evidence>
<dbReference type="GO" id="GO:0046872">
    <property type="term" value="F:metal ion binding"/>
    <property type="evidence" value="ECO:0007669"/>
    <property type="project" value="UniProtKB-KW"/>
</dbReference>
<keyword evidence="8" id="KW-1185">Reference proteome</keyword>
<dbReference type="OrthoDB" id="9765517at2"/>
<dbReference type="SUPFAM" id="SSF52440">
    <property type="entry name" value="PreATP-grasp domain"/>
    <property type="match status" value="1"/>
</dbReference>
<dbReference type="SUPFAM" id="SSF56059">
    <property type="entry name" value="Glutathione synthetase ATP-binding domain-like"/>
    <property type="match status" value="1"/>
</dbReference>
<keyword evidence="2" id="KW-0479">Metal-binding</keyword>
<dbReference type="GO" id="GO:0005524">
    <property type="term" value="F:ATP binding"/>
    <property type="evidence" value="ECO:0007669"/>
    <property type="project" value="UniProtKB-KW"/>
</dbReference>
<dbReference type="Pfam" id="PF03738">
    <property type="entry name" value="GSP_synth"/>
    <property type="match status" value="1"/>
</dbReference>
<dbReference type="RefSeq" id="WP_047963976.1">
    <property type="nucleotide sequence ID" value="NZ_CAWMBG010000092.1"/>
</dbReference>
<dbReference type="AlphaFoldDB" id="A0A0J5FQF5"/>
<comment type="caution">
    <text evidence="7">The sequence shown here is derived from an EMBL/GenBank/DDBJ whole genome shotgun (WGS) entry which is preliminary data.</text>
</comment>
<accession>A0A0J5FQF5</accession>
<dbReference type="EMBL" id="LFCV01000092">
    <property type="protein sequence ID" value="KMJ44516.1"/>
    <property type="molecule type" value="Genomic_DNA"/>
</dbReference>